<name>A0ABS2FZE3_9FIRM</name>
<keyword evidence="2" id="KW-1133">Transmembrane helix</keyword>
<reference evidence="5 6" key="1">
    <citation type="journal article" date="2021" name="Sci. Rep.">
        <title>The distribution of antibiotic resistance genes in chicken gut microbiota commensals.</title>
        <authorList>
            <person name="Juricova H."/>
            <person name="Matiasovicova J."/>
            <person name="Kubasova T."/>
            <person name="Cejkova D."/>
            <person name="Rychlik I."/>
        </authorList>
    </citation>
    <scope>NUCLEOTIDE SEQUENCE [LARGE SCALE GENOMIC DNA]</scope>
    <source>
        <strain evidence="5 6">An411</strain>
    </source>
</reference>
<dbReference type="RefSeq" id="WP_204805795.1">
    <property type="nucleotide sequence ID" value="NZ_JACSNX010000038.1"/>
</dbReference>
<accession>A0ABS2FZE3</accession>
<evidence type="ECO:0000256" key="3">
    <source>
        <dbReference type="SAM" id="SignalP"/>
    </source>
</evidence>
<evidence type="ECO:0000256" key="2">
    <source>
        <dbReference type="SAM" id="Phobius"/>
    </source>
</evidence>
<keyword evidence="1" id="KW-0175">Coiled coil</keyword>
<dbReference type="EMBL" id="JACSNX010000038">
    <property type="protein sequence ID" value="MBM6852475.1"/>
    <property type="molecule type" value="Genomic_DNA"/>
</dbReference>
<dbReference type="InterPro" id="IPR025645">
    <property type="entry name" value="DUF4349"/>
</dbReference>
<dbReference type="Pfam" id="PF14257">
    <property type="entry name" value="DUF4349"/>
    <property type="match status" value="1"/>
</dbReference>
<feature type="transmembrane region" description="Helical" evidence="2">
    <location>
        <begin position="273"/>
        <end position="294"/>
    </location>
</feature>
<keyword evidence="6" id="KW-1185">Reference proteome</keyword>
<protein>
    <submittedName>
        <fullName evidence="5">DUF4349 domain-containing protein</fullName>
    </submittedName>
</protein>
<feature type="chain" id="PRO_5045402108" evidence="3">
    <location>
        <begin position="30"/>
        <end position="310"/>
    </location>
</feature>
<keyword evidence="2" id="KW-0472">Membrane</keyword>
<evidence type="ECO:0000256" key="1">
    <source>
        <dbReference type="SAM" id="Coils"/>
    </source>
</evidence>
<evidence type="ECO:0000313" key="5">
    <source>
        <dbReference type="EMBL" id="MBM6852475.1"/>
    </source>
</evidence>
<keyword evidence="3" id="KW-0732">Signal</keyword>
<dbReference type="PROSITE" id="PS51257">
    <property type="entry name" value="PROKAR_LIPOPROTEIN"/>
    <property type="match status" value="1"/>
</dbReference>
<feature type="domain" description="DUF4349" evidence="4">
    <location>
        <begin position="78"/>
        <end position="288"/>
    </location>
</feature>
<gene>
    <name evidence="5" type="ORF">H9X91_13645</name>
</gene>
<comment type="caution">
    <text evidence="5">The sequence shown here is derived from an EMBL/GenBank/DDBJ whole genome shotgun (WGS) entry which is preliminary data.</text>
</comment>
<keyword evidence="2" id="KW-0812">Transmembrane</keyword>
<dbReference type="Proteomes" id="UP000719500">
    <property type="component" value="Unassembled WGS sequence"/>
</dbReference>
<proteinExistence type="predicted"/>
<sequence>MKRGFAWMLALLLLLGLLSGCGGSGDAAASDDAMTGADTADNGTASAGGSYGAWAETEAAEDSGQAGDSGDDRLENAKMIYTARMEVETTGFDAADADLRTLVEVLGGYFEQAAVHNYGSGYRSGDYTVRIPADQYRPFLERVGTLCHVTYQEESSDNVSTAYYDAESRLVTQQTKLERLQALLAQAENMEDIITIESAISDTELEIEQLTGTLRHYDSLVDFSTVYITLQEVYQLSNVEEPATSFGSRVGTAFASGWRGFVSTLESLAVALAYGWVWLLLLAVIGAAAGRYFWKRHRRQTQPREPEKKP</sequence>
<feature type="signal peptide" evidence="3">
    <location>
        <begin position="1"/>
        <end position="29"/>
    </location>
</feature>
<organism evidence="5 6">
    <name type="scientific">Oscillibacter valericigenes</name>
    <dbReference type="NCBI Taxonomy" id="351091"/>
    <lineage>
        <taxon>Bacteria</taxon>
        <taxon>Bacillati</taxon>
        <taxon>Bacillota</taxon>
        <taxon>Clostridia</taxon>
        <taxon>Eubacteriales</taxon>
        <taxon>Oscillospiraceae</taxon>
        <taxon>Oscillibacter</taxon>
    </lineage>
</organism>
<evidence type="ECO:0000313" key="6">
    <source>
        <dbReference type="Proteomes" id="UP000719500"/>
    </source>
</evidence>
<evidence type="ECO:0000259" key="4">
    <source>
        <dbReference type="Pfam" id="PF14257"/>
    </source>
</evidence>
<feature type="coiled-coil region" evidence="1">
    <location>
        <begin position="170"/>
        <end position="197"/>
    </location>
</feature>